<gene>
    <name evidence="1" type="ORF">SAMN05443547_0537</name>
</gene>
<name>A0A1M7ZTV3_9FLAO</name>
<keyword evidence="2" id="KW-1185">Reference proteome</keyword>
<evidence type="ECO:0000313" key="2">
    <source>
        <dbReference type="Proteomes" id="UP000184611"/>
    </source>
</evidence>
<accession>A0A1M7ZTV3</accession>
<dbReference type="AlphaFoldDB" id="A0A1M7ZTV3"/>
<dbReference type="RefSeq" id="WP_084530214.1">
    <property type="nucleotide sequence ID" value="NZ_CBCSEA010000001.1"/>
</dbReference>
<dbReference type="Proteomes" id="UP000184611">
    <property type="component" value="Unassembled WGS sequence"/>
</dbReference>
<dbReference type="EMBL" id="FRYK01000001">
    <property type="protein sequence ID" value="SHO72210.1"/>
    <property type="molecule type" value="Genomic_DNA"/>
</dbReference>
<organism evidence="1 2">
    <name type="scientific">Flavobacterium cucumis</name>
    <dbReference type="NCBI Taxonomy" id="416016"/>
    <lineage>
        <taxon>Bacteria</taxon>
        <taxon>Pseudomonadati</taxon>
        <taxon>Bacteroidota</taxon>
        <taxon>Flavobacteriia</taxon>
        <taxon>Flavobacteriales</taxon>
        <taxon>Flavobacteriaceae</taxon>
        <taxon>Flavobacterium</taxon>
    </lineage>
</organism>
<dbReference type="OrthoDB" id="1440507at2"/>
<evidence type="ECO:0000313" key="1">
    <source>
        <dbReference type="EMBL" id="SHO72210.1"/>
    </source>
</evidence>
<reference evidence="2" key="1">
    <citation type="submission" date="2016-12" db="EMBL/GenBank/DDBJ databases">
        <authorList>
            <person name="Varghese N."/>
            <person name="Submissions S."/>
        </authorList>
    </citation>
    <scope>NUCLEOTIDE SEQUENCE [LARGE SCALE GENOMIC DNA]</scope>
    <source>
        <strain evidence="2">DSM 18830</strain>
    </source>
</reference>
<sequence length="165" mass="18739">MKMTIFAGFLATTLFVLNSCSENVQYEQPSQLITHDLAVELSERYHESRAELISKSILKDDVTAVWYSIEELENYLNYVKNQGAEKGIDVTGIRLYLGVYPNDSSYKEKAGLTTIFLTPTKKREATINVESSRTDQYSEENIDAIELQPLNYGGIGRPPRVMYPQ</sequence>
<dbReference type="STRING" id="416016.SAMN05443547_0537"/>
<proteinExistence type="predicted"/>
<protein>
    <submittedName>
        <fullName evidence="1">Uncharacterized protein</fullName>
    </submittedName>
</protein>